<accession>A0A5C5ZBU9</accession>
<dbReference type="OrthoDB" id="9874267at2"/>
<reference evidence="1 2" key="1">
    <citation type="submission" date="2019-02" db="EMBL/GenBank/DDBJ databases">
        <title>Deep-cultivation of Planctomycetes and their phenomic and genomic characterization uncovers novel biology.</title>
        <authorList>
            <person name="Wiegand S."/>
            <person name="Jogler M."/>
            <person name="Boedeker C."/>
            <person name="Pinto D."/>
            <person name="Vollmers J."/>
            <person name="Rivas-Marin E."/>
            <person name="Kohn T."/>
            <person name="Peeters S.H."/>
            <person name="Heuer A."/>
            <person name="Rast P."/>
            <person name="Oberbeckmann S."/>
            <person name="Bunk B."/>
            <person name="Jeske O."/>
            <person name="Meyerdierks A."/>
            <person name="Storesund J.E."/>
            <person name="Kallscheuer N."/>
            <person name="Luecker S."/>
            <person name="Lage O.M."/>
            <person name="Pohl T."/>
            <person name="Merkel B.J."/>
            <person name="Hornburger P."/>
            <person name="Mueller R.-W."/>
            <person name="Bruemmer F."/>
            <person name="Labrenz M."/>
            <person name="Spormann A.M."/>
            <person name="Op Den Camp H."/>
            <person name="Overmann J."/>
            <person name="Amann R."/>
            <person name="Jetten M.S.M."/>
            <person name="Mascher T."/>
            <person name="Medema M.H."/>
            <person name="Devos D.P."/>
            <person name="Kaster A.-K."/>
            <person name="Ovreas L."/>
            <person name="Rohde M."/>
            <person name="Galperin M.Y."/>
            <person name="Jogler C."/>
        </authorList>
    </citation>
    <scope>NUCLEOTIDE SEQUENCE [LARGE SCALE GENOMIC DNA]</scope>
    <source>
        <strain evidence="1 2">CA13</strain>
    </source>
</reference>
<name>A0A5C5ZBU9_9BACT</name>
<organism evidence="1 2">
    <name type="scientific">Novipirellula herctigrandis</name>
    <dbReference type="NCBI Taxonomy" id="2527986"/>
    <lineage>
        <taxon>Bacteria</taxon>
        <taxon>Pseudomonadati</taxon>
        <taxon>Planctomycetota</taxon>
        <taxon>Planctomycetia</taxon>
        <taxon>Pirellulales</taxon>
        <taxon>Pirellulaceae</taxon>
        <taxon>Novipirellula</taxon>
    </lineage>
</organism>
<proteinExistence type="predicted"/>
<protein>
    <submittedName>
        <fullName evidence="1">Uncharacterized protein</fullName>
    </submittedName>
</protein>
<comment type="caution">
    <text evidence="1">The sequence shown here is derived from an EMBL/GenBank/DDBJ whole genome shotgun (WGS) entry which is preliminary data.</text>
</comment>
<dbReference type="AlphaFoldDB" id="A0A5C5ZBU9"/>
<dbReference type="RefSeq" id="WP_146402669.1">
    <property type="nucleotide sequence ID" value="NZ_SJPJ01000001.1"/>
</dbReference>
<dbReference type="Proteomes" id="UP000315010">
    <property type="component" value="Unassembled WGS sequence"/>
</dbReference>
<evidence type="ECO:0000313" key="2">
    <source>
        <dbReference type="Proteomes" id="UP000315010"/>
    </source>
</evidence>
<evidence type="ECO:0000313" key="1">
    <source>
        <dbReference type="EMBL" id="TWT84792.1"/>
    </source>
</evidence>
<sequence length="351" mass="38764">MKRYLEFFVAATALVIAAVAIAAVFRLVEKSQLQQANLEREFEESDSTTVADVQQRLKAHLSALPANDSIVDRVGPFVAIEGTGYSRSGDPLENRPITLNRQIKFQDATVPCVIKVSARGTLKFDVELLPRESVDSRKEDQSGQPRLVVTVTHPRYSTNTSVFHDTVETTDGLADIFETFVQGVVADDQPQLTTVRQWYDAQREGNSTEAFVRIAIAHPDEAVRLKAVELISTPRGGGRVHFSDSMMKELLIAVADQGQPVTVRRKIVLAILPGYEAQRADLYELLGRSGDEGLFAVEPIAEFMIDRSQRHWSNGGTWDAPIGAAELLQHWGLDAIEAAPALITVLKEYPN</sequence>
<gene>
    <name evidence="1" type="ORF">CA13_62720</name>
</gene>
<dbReference type="EMBL" id="SJPJ01000001">
    <property type="protein sequence ID" value="TWT84792.1"/>
    <property type="molecule type" value="Genomic_DNA"/>
</dbReference>
<keyword evidence="2" id="KW-1185">Reference proteome</keyword>